<evidence type="ECO:0000313" key="1">
    <source>
        <dbReference type="EMBL" id="SVD95222.1"/>
    </source>
</evidence>
<organism evidence="1">
    <name type="scientific">marine metagenome</name>
    <dbReference type="NCBI Taxonomy" id="408172"/>
    <lineage>
        <taxon>unclassified sequences</taxon>
        <taxon>metagenomes</taxon>
        <taxon>ecological metagenomes</taxon>
    </lineage>
</organism>
<accession>A0A382ZIC0</accession>
<dbReference type="AlphaFoldDB" id="A0A382ZIC0"/>
<reference evidence="1" key="1">
    <citation type="submission" date="2018-05" db="EMBL/GenBank/DDBJ databases">
        <authorList>
            <person name="Lanie J.A."/>
            <person name="Ng W.-L."/>
            <person name="Kazmierczak K.M."/>
            <person name="Andrzejewski T.M."/>
            <person name="Davidsen T.M."/>
            <person name="Wayne K.J."/>
            <person name="Tettelin H."/>
            <person name="Glass J.I."/>
            <person name="Rusch D."/>
            <person name="Podicherti R."/>
            <person name="Tsui H.-C.T."/>
            <person name="Winkler M.E."/>
        </authorList>
    </citation>
    <scope>NUCLEOTIDE SEQUENCE</scope>
</reference>
<gene>
    <name evidence="1" type="ORF">METZ01_LOCUS448076</name>
</gene>
<protein>
    <submittedName>
        <fullName evidence="1">Uncharacterized protein</fullName>
    </submittedName>
</protein>
<dbReference type="EMBL" id="UINC01184146">
    <property type="protein sequence ID" value="SVD95222.1"/>
    <property type="molecule type" value="Genomic_DNA"/>
</dbReference>
<name>A0A382ZIC0_9ZZZZ</name>
<sequence>MQTLKYFLFINFMDRVGNILDGTLLAKEGKKKPP</sequence>
<proteinExistence type="predicted"/>